<dbReference type="AlphaFoldDB" id="A0A3E4LV53"/>
<dbReference type="Proteomes" id="UP000284902">
    <property type="component" value="Unassembled WGS sequence"/>
</dbReference>
<evidence type="ECO:0000313" key="4">
    <source>
        <dbReference type="Proteomes" id="UP000260793"/>
    </source>
</evidence>
<dbReference type="RefSeq" id="WP_005608328.1">
    <property type="nucleotide sequence ID" value="NZ_CABKOA010000040.1"/>
</dbReference>
<evidence type="ECO:0000256" key="1">
    <source>
        <dbReference type="ARBA" id="ARBA00006539"/>
    </source>
</evidence>
<dbReference type="Proteomes" id="UP000260793">
    <property type="component" value="Unassembled WGS sequence"/>
</dbReference>
<evidence type="ECO:0000313" key="5">
    <source>
        <dbReference type="Proteomes" id="UP000284902"/>
    </source>
</evidence>
<protein>
    <submittedName>
        <fullName evidence="2">ISLre2 family transposase</fullName>
    </submittedName>
</protein>
<evidence type="ECO:0000313" key="3">
    <source>
        <dbReference type="EMBL" id="RHF54511.1"/>
    </source>
</evidence>
<gene>
    <name evidence="3" type="ORF">DW672_14060</name>
    <name evidence="2" type="ORF">DXD17_04725</name>
</gene>
<sequence>MYNSIKYFEEECIKRFEKLEDDFIKNPKKLAEYVLGLTEELHNLGLKMIQESLEEMNQMLRKSPKRLQHWVVESHDTKQLITSLGAVTFEKTLFTNKETGESEYLLDRIMGLEKHERITEDALARMLKESVQTSYRRGGEETSLTTDVKKQTVKNKIHALEFPKNKEKPEKKKEVEYLYIEADEDHASLQFREKKGDLIENENHRKNNCLITKLVYVHEGIENEAPQSKRHKLVNPYYFCGTSYGEENAEFWDEVYEYINNHYDLDKVKKVYLSSDGGSWIKSGMKRIAGITYVLDEFHLEKYLIKLTSHMKDSKEDALDELRAAIRSKTKQDFEEIVDRLEDCLVDETGLKRIATGREYILSNWTAAKLRLRHQNRVKGSSTEGHVSHVLSNRMSSRPMGWSITGATKMAKLRAYELNGGDMLELVRYQKRDLQKAAGAEYDVLSSAQMIQSEKNRHGELGKYTEYISHSMSLQNKKIVNFNAHIWGL</sequence>
<name>A0A3E4LV53_9FIRM</name>
<dbReference type="EMBL" id="QSQN01000009">
    <property type="protein sequence ID" value="RGK41338.1"/>
    <property type="molecule type" value="Genomic_DNA"/>
</dbReference>
<accession>A0A3E4LV53</accession>
<proteinExistence type="inferred from homology"/>
<organism evidence="2 4">
    <name type="scientific">[Ruminococcus] lactaris</name>
    <dbReference type="NCBI Taxonomy" id="46228"/>
    <lineage>
        <taxon>Bacteria</taxon>
        <taxon>Bacillati</taxon>
        <taxon>Bacillota</taxon>
        <taxon>Clostridia</taxon>
        <taxon>Lachnospirales</taxon>
        <taxon>Lachnospiraceae</taxon>
        <taxon>Mediterraneibacter</taxon>
    </lineage>
</organism>
<dbReference type="Pfam" id="PF06782">
    <property type="entry name" value="UPF0236"/>
    <property type="match status" value="1"/>
</dbReference>
<dbReference type="EMBL" id="QRHG01000084">
    <property type="protein sequence ID" value="RHF54511.1"/>
    <property type="molecule type" value="Genomic_DNA"/>
</dbReference>
<dbReference type="NCBIfam" id="NF033529">
    <property type="entry name" value="transpos_ISLre2"/>
    <property type="match status" value="1"/>
</dbReference>
<comment type="caution">
    <text evidence="2">The sequence shown here is derived from an EMBL/GenBank/DDBJ whole genome shotgun (WGS) entry which is preliminary data.</text>
</comment>
<comment type="similarity">
    <text evidence="1">Belongs to the UPF0236 family.</text>
</comment>
<dbReference type="GeneID" id="77335339"/>
<reference evidence="4 5" key="1">
    <citation type="submission" date="2018-08" db="EMBL/GenBank/DDBJ databases">
        <title>A genome reference for cultivated species of the human gut microbiota.</title>
        <authorList>
            <person name="Zou Y."/>
            <person name="Xue W."/>
            <person name="Luo G."/>
        </authorList>
    </citation>
    <scope>NUCLEOTIDE SEQUENCE [LARGE SCALE GENOMIC DNA]</scope>
    <source>
        <strain evidence="3 5">AM25-1LB</strain>
        <strain evidence="2 4">TF11-7</strain>
    </source>
</reference>
<evidence type="ECO:0000313" key="2">
    <source>
        <dbReference type="EMBL" id="RGK41338.1"/>
    </source>
</evidence>
<dbReference type="InterPro" id="IPR009620">
    <property type="entry name" value="UPF0236"/>
</dbReference>